<dbReference type="PANTHER" id="PTHR21180:SF32">
    <property type="entry name" value="ENDONUCLEASE_EXONUCLEASE_PHOSPHATASE FAMILY DOMAIN-CONTAINING PROTEIN 1"/>
    <property type="match status" value="1"/>
</dbReference>
<dbReference type="GO" id="GO:0015628">
    <property type="term" value="P:protein secretion by the type II secretion system"/>
    <property type="evidence" value="ECO:0007669"/>
    <property type="project" value="TreeGrafter"/>
</dbReference>
<dbReference type="AlphaFoldDB" id="A0A4V3C3G3"/>
<keyword evidence="2" id="KW-0238">DNA-binding</keyword>
<accession>A0A4V3C3G3</accession>
<evidence type="ECO:0000313" key="2">
    <source>
        <dbReference type="EMBL" id="TDO21988.1"/>
    </source>
</evidence>
<dbReference type="Proteomes" id="UP000295499">
    <property type="component" value="Unassembled WGS sequence"/>
</dbReference>
<organism evidence="2 3">
    <name type="scientific">Pedobacter duraquae</name>
    <dbReference type="NCBI Taxonomy" id="425511"/>
    <lineage>
        <taxon>Bacteria</taxon>
        <taxon>Pseudomonadati</taxon>
        <taxon>Bacteroidota</taxon>
        <taxon>Sphingobacteriia</taxon>
        <taxon>Sphingobacteriales</taxon>
        <taxon>Sphingobacteriaceae</taxon>
        <taxon>Pedobacter</taxon>
    </lineage>
</organism>
<evidence type="ECO:0000313" key="3">
    <source>
        <dbReference type="Proteomes" id="UP000295499"/>
    </source>
</evidence>
<name>A0A4V3C3G3_9SPHI</name>
<dbReference type="InterPro" id="IPR051675">
    <property type="entry name" value="Endo/Exo/Phosphatase_dom_1"/>
</dbReference>
<dbReference type="Gene3D" id="1.10.150.280">
    <property type="entry name" value="AF1531-like domain"/>
    <property type="match status" value="3"/>
</dbReference>
<gene>
    <name evidence="2" type="ORF">CLV32_3097</name>
</gene>
<dbReference type="EMBL" id="SNWM01000003">
    <property type="protein sequence ID" value="TDO21988.1"/>
    <property type="molecule type" value="Genomic_DNA"/>
</dbReference>
<sequence>MRKWLNKYFVVSRTEFNGLTILWVLIVIVTLLPAVLSWLLPEKKDNYKTENIVADSDILLKRTMMWKHKNTISRMKDDGELFKFDPNTLNAAGWERLGLSPKQAAAILNYRAKGGKFRVAEDVKKMYTIKPSLYARISPYIQIETIEPGISKSYRKHHVEILRVIELNSADTTELVEINGVGSTFAKRIFKYREQLGGFYTKQQLKEVFGLDSLKYQEISEQVKVDPAYLRKIMINTISLELLKNHPYLKYKQANAIIQYRKQHGNYSNIADLNKVAILSTETIDKIAPYLSFEL</sequence>
<reference evidence="2 3" key="1">
    <citation type="submission" date="2019-03" db="EMBL/GenBank/DDBJ databases">
        <title>Genomic Encyclopedia of Archaeal and Bacterial Type Strains, Phase II (KMG-II): from individual species to whole genera.</title>
        <authorList>
            <person name="Goeker M."/>
        </authorList>
    </citation>
    <scope>NUCLEOTIDE SEQUENCE [LARGE SCALE GENOMIC DNA]</scope>
    <source>
        <strain evidence="2 3">DSM 19034</strain>
    </source>
</reference>
<dbReference type="RefSeq" id="WP_133556934.1">
    <property type="nucleotide sequence ID" value="NZ_SNWM01000003.1"/>
</dbReference>
<keyword evidence="3" id="KW-1185">Reference proteome</keyword>
<dbReference type="OrthoDB" id="981124at2"/>
<dbReference type="PANTHER" id="PTHR21180">
    <property type="entry name" value="ENDONUCLEASE/EXONUCLEASE/PHOSPHATASE FAMILY DOMAIN-CONTAINING PROTEIN 1"/>
    <property type="match status" value="1"/>
</dbReference>
<dbReference type="GO" id="GO:0003677">
    <property type="term" value="F:DNA binding"/>
    <property type="evidence" value="ECO:0007669"/>
    <property type="project" value="UniProtKB-KW"/>
</dbReference>
<dbReference type="GO" id="GO:0015627">
    <property type="term" value="C:type II protein secretion system complex"/>
    <property type="evidence" value="ECO:0007669"/>
    <property type="project" value="TreeGrafter"/>
</dbReference>
<keyword evidence="1" id="KW-1133">Transmembrane helix</keyword>
<comment type="caution">
    <text evidence="2">The sequence shown here is derived from an EMBL/GenBank/DDBJ whole genome shotgun (WGS) entry which is preliminary data.</text>
</comment>
<protein>
    <submittedName>
        <fullName evidence="2">DNA uptake protein ComE-like DNA-binding protein</fullName>
    </submittedName>
</protein>
<dbReference type="SUPFAM" id="SSF47781">
    <property type="entry name" value="RuvA domain 2-like"/>
    <property type="match status" value="3"/>
</dbReference>
<dbReference type="InterPro" id="IPR010994">
    <property type="entry name" value="RuvA_2-like"/>
</dbReference>
<evidence type="ECO:0000256" key="1">
    <source>
        <dbReference type="SAM" id="Phobius"/>
    </source>
</evidence>
<proteinExistence type="predicted"/>
<feature type="transmembrane region" description="Helical" evidence="1">
    <location>
        <begin position="20"/>
        <end position="40"/>
    </location>
</feature>
<keyword evidence="1" id="KW-0472">Membrane</keyword>
<keyword evidence="1" id="KW-0812">Transmembrane</keyword>
<dbReference type="Pfam" id="PF12836">
    <property type="entry name" value="HHH_3"/>
    <property type="match status" value="3"/>
</dbReference>